<proteinExistence type="predicted"/>
<evidence type="ECO:0000256" key="1">
    <source>
        <dbReference type="SAM" id="SignalP"/>
    </source>
</evidence>
<feature type="signal peptide" evidence="1">
    <location>
        <begin position="1"/>
        <end position="24"/>
    </location>
</feature>
<dbReference type="EMBL" id="CP048751">
    <property type="protein sequence ID" value="QIH72528.1"/>
    <property type="molecule type" value="Genomic_DNA"/>
</dbReference>
<accession>A0AB37E644</accession>
<reference evidence="2 3" key="1">
    <citation type="submission" date="2020-01" db="EMBL/GenBank/DDBJ databases">
        <authorList>
            <person name="Wang S."/>
        </authorList>
    </citation>
    <scope>NUCLEOTIDE SEQUENCE [LARGE SCALE GENOMIC DNA]</scope>
    <source>
        <strain evidence="2 3">D151-2-6</strain>
    </source>
</reference>
<sequence length="173" mass="18192">MSIRPLAPAALVLGLAVGALSACAPTTFPTGAPVGGPAAFNTADFAWSERPGQAAIEGRVTYTQDGKAYACVASAGLTPDTPYTRARFRTLYGSTERAAVPAAVVRARTVPDANANYSGFVRDTRCENGRFRFSGLPDGGWFLIVPVRTGDEAPLVLMRRVDTRGGRVVNVAM</sequence>
<keyword evidence="1" id="KW-0732">Signal</keyword>
<name>A0AB37E644_9CAUL</name>
<dbReference type="Proteomes" id="UP000501325">
    <property type="component" value="Chromosome"/>
</dbReference>
<dbReference type="KEGG" id="bmed:GYM46_05930"/>
<dbReference type="PROSITE" id="PS51257">
    <property type="entry name" value="PROKAR_LIPOPROTEIN"/>
    <property type="match status" value="1"/>
</dbReference>
<protein>
    <recommendedName>
        <fullName evidence="4">Lipoprotein</fullName>
    </recommendedName>
</protein>
<dbReference type="AlphaFoldDB" id="A0AB37E644"/>
<organism evidence="2 3">
    <name type="scientific">Brevundimonas mediterranea</name>
    <dbReference type="NCBI Taxonomy" id="74329"/>
    <lineage>
        <taxon>Bacteria</taxon>
        <taxon>Pseudomonadati</taxon>
        <taxon>Pseudomonadota</taxon>
        <taxon>Alphaproteobacteria</taxon>
        <taxon>Caulobacterales</taxon>
        <taxon>Caulobacteraceae</taxon>
        <taxon>Brevundimonas</taxon>
    </lineage>
</organism>
<gene>
    <name evidence="2" type="ORF">GYM46_05930</name>
</gene>
<dbReference type="RefSeq" id="WP_008260054.1">
    <property type="nucleotide sequence ID" value="NZ_CP048751.1"/>
</dbReference>
<evidence type="ECO:0008006" key="4">
    <source>
        <dbReference type="Google" id="ProtNLM"/>
    </source>
</evidence>
<dbReference type="SUPFAM" id="SSF117074">
    <property type="entry name" value="Hypothetical protein PA1324"/>
    <property type="match status" value="1"/>
</dbReference>
<feature type="chain" id="PRO_5044337147" description="Lipoprotein" evidence="1">
    <location>
        <begin position="25"/>
        <end position="173"/>
    </location>
</feature>
<evidence type="ECO:0000313" key="2">
    <source>
        <dbReference type="EMBL" id="QIH72528.1"/>
    </source>
</evidence>
<evidence type="ECO:0000313" key="3">
    <source>
        <dbReference type="Proteomes" id="UP000501325"/>
    </source>
</evidence>